<evidence type="ECO:0000313" key="2">
    <source>
        <dbReference type="Proteomes" id="UP001075225"/>
    </source>
</evidence>
<gene>
    <name evidence="1" type="ORF">O6B32_01055</name>
</gene>
<accession>A0A9Q4KG72</accession>
<sequence length="73" mass="8453">MIVCSLFLNGCGTKQPQIRYEMVKVPEIFLMPVLVKEREVKTNTDVAILLIDLEFGLEQCNNRLKTIKRLNDE</sequence>
<dbReference type="InterPro" id="IPR058979">
    <property type="entry name" value="LysC-like"/>
</dbReference>
<name>A0A9Q4KG72_9BACT</name>
<dbReference type="Proteomes" id="UP001075225">
    <property type="component" value="Unassembled WGS sequence"/>
</dbReference>
<reference evidence="1" key="1">
    <citation type="submission" date="2022-12" db="EMBL/GenBank/DDBJ databases">
        <title>Species Delineation and Comparative Genomics within the Campylobacter ureolyticus Complex.</title>
        <authorList>
            <person name="Maki J."/>
            <person name="Howard M."/>
            <person name="Connelly S."/>
            <person name="Hardy D.J."/>
            <person name="Cameron A."/>
        </authorList>
    </citation>
    <scope>NUCLEOTIDE SEQUENCE</scope>
    <source>
        <strain evidence="1">URMC_787</strain>
    </source>
</reference>
<organism evidence="1 2">
    <name type="scientific">Campylobacter ureolyticus</name>
    <dbReference type="NCBI Taxonomy" id="827"/>
    <lineage>
        <taxon>Bacteria</taxon>
        <taxon>Pseudomonadati</taxon>
        <taxon>Campylobacterota</taxon>
        <taxon>Epsilonproteobacteria</taxon>
        <taxon>Campylobacterales</taxon>
        <taxon>Campylobacteraceae</taxon>
        <taxon>Campylobacter</taxon>
    </lineage>
</organism>
<evidence type="ECO:0000313" key="1">
    <source>
        <dbReference type="EMBL" id="MCZ6159078.1"/>
    </source>
</evidence>
<proteinExistence type="predicted"/>
<protein>
    <submittedName>
        <fullName evidence="1">Uncharacterized protein</fullName>
    </submittedName>
</protein>
<comment type="caution">
    <text evidence="1">The sequence shown here is derived from an EMBL/GenBank/DDBJ whole genome shotgun (WGS) entry which is preliminary data.</text>
</comment>
<dbReference type="AlphaFoldDB" id="A0A9Q4KG72"/>
<dbReference type="Pfam" id="PF23793">
    <property type="entry name" value="LysC"/>
    <property type="match status" value="1"/>
</dbReference>
<dbReference type="RefSeq" id="WP_269484203.1">
    <property type="nucleotide sequence ID" value="NZ_JAPXGO010000001.1"/>
</dbReference>
<dbReference type="EMBL" id="JAPXGO010000001">
    <property type="protein sequence ID" value="MCZ6159078.1"/>
    <property type="molecule type" value="Genomic_DNA"/>
</dbReference>